<reference evidence="2 4" key="1">
    <citation type="journal article" date="2014" name="BMC Genomics">
        <title>Genome sequence of Anopheles sinensis provides insight into genetics basis of mosquito competence for malaria parasites.</title>
        <authorList>
            <person name="Zhou D."/>
            <person name="Zhang D."/>
            <person name="Ding G."/>
            <person name="Shi L."/>
            <person name="Hou Q."/>
            <person name="Ye Y."/>
            <person name="Xu Y."/>
            <person name="Zhou H."/>
            <person name="Xiong C."/>
            <person name="Li S."/>
            <person name="Yu J."/>
            <person name="Hong S."/>
            <person name="Yu X."/>
            <person name="Zou P."/>
            <person name="Chen C."/>
            <person name="Chang X."/>
            <person name="Wang W."/>
            <person name="Lv Y."/>
            <person name="Sun Y."/>
            <person name="Ma L."/>
            <person name="Shen B."/>
            <person name="Zhu C."/>
        </authorList>
    </citation>
    <scope>NUCLEOTIDE SEQUENCE [LARGE SCALE GENOMIC DNA]</scope>
</reference>
<reference evidence="3" key="2">
    <citation type="submission" date="2020-05" db="UniProtKB">
        <authorList>
            <consortium name="EnsemblMetazoa"/>
        </authorList>
    </citation>
    <scope>IDENTIFICATION</scope>
</reference>
<dbReference type="EMBL" id="ATLV01021667">
    <property type="status" value="NOT_ANNOTATED_CDS"/>
    <property type="molecule type" value="Genomic_DNA"/>
</dbReference>
<dbReference type="InterPro" id="IPR032675">
    <property type="entry name" value="LRR_dom_sf"/>
</dbReference>
<feature type="compositionally biased region" description="Polar residues" evidence="1">
    <location>
        <begin position="437"/>
        <end position="446"/>
    </location>
</feature>
<evidence type="ECO:0000313" key="4">
    <source>
        <dbReference type="Proteomes" id="UP000030765"/>
    </source>
</evidence>
<dbReference type="Gene3D" id="3.80.10.10">
    <property type="entry name" value="Ribonuclease Inhibitor"/>
    <property type="match status" value="1"/>
</dbReference>
<dbReference type="EnsemblMetazoa" id="ASIC014807-RA">
    <property type="protein sequence ID" value="ASIC014807-PA"/>
    <property type="gene ID" value="ASIC014807"/>
</dbReference>
<organism evidence="2">
    <name type="scientific">Anopheles sinensis</name>
    <name type="common">Mosquito</name>
    <dbReference type="NCBI Taxonomy" id="74873"/>
    <lineage>
        <taxon>Eukaryota</taxon>
        <taxon>Metazoa</taxon>
        <taxon>Ecdysozoa</taxon>
        <taxon>Arthropoda</taxon>
        <taxon>Hexapoda</taxon>
        <taxon>Insecta</taxon>
        <taxon>Pterygota</taxon>
        <taxon>Neoptera</taxon>
        <taxon>Endopterygota</taxon>
        <taxon>Diptera</taxon>
        <taxon>Nematocera</taxon>
        <taxon>Culicoidea</taxon>
        <taxon>Culicidae</taxon>
        <taxon>Anophelinae</taxon>
        <taxon>Anopheles</taxon>
    </lineage>
</organism>
<dbReference type="VEuPathDB" id="VectorBase:ASIC014807"/>
<dbReference type="AlphaFoldDB" id="A0A084W9A7"/>
<evidence type="ECO:0000313" key="2">
    <source>
        <dbReference type="EMBL" id="KFB46801.1"/>
    </source>
</evidence>
<dbReference type="STRING" id="74873.A0A084W9A7"/>
<dbReference type="PANTHER" id="PTHR22708:SF0">
    <property type="entry name" value="LEUCINE-RICH REPEAT-CONTAINING PROTEIN 56"/>
    <property type="match status" value="1"/>
</dbReference>
<name>A0A084W9A7_ANOSI</name>
<sequence>MPEEQIPLDDHRPASSASSTSRSRQPSFGDVQDNGAPERIPVVDGDGGHFVAIRNMLNASRNRPVARIAPLLEPSFVPAPQRYFPIVIPAEPTIEELLRHAAGTEDLATVREIKLKVISHMTSLQRIPCFIPHLRSLILEGSIVMTLRDLGCDMTTLRYLNVSRCSLKHLDGTTGLESLEELVADYNLIEEVGPCTNLTNIKKISLKGNRITDLGSVTFLALCEKLEALDLRENLVSENPSFRHVLKLNIPQLRSLNEIPFREVAGDDTDLSSSEYRSSSSGSVEDIHRGRWNMLGTTVADLQREAAGIERRPTTASVERRVTVELLDQERPSTAGKSGPQRGSVCRPLTLCPSVPDPVKIKAQLTSGEPVVGSIVTKARRRRRQKTAWGESTSCSSVSSSDSSFSKDFPDRLPQKAVDLELGVIGVVAGEGDAGQGHSQSRSGAQPPNPSGAGADDDPQSLLRAARLWRQRSLQTRETIREQEQQLLMLRQLNDED</sequence>
<dbReference type="Pfam" id="PF14580">
    <property type="entry name" value="LRR_9"/>
    <property type="match status" value="1"/>
</dbReference>
<feature type="region of interest" description="Disordered" evidence="1">
    <location>
        <begin position="376"/>
        <end position="408"/>
    </location>
</feature>
<keyword evidence="4" id="KW-1185">Reference proteome</keyword>
<feature type="region of interest" description="Disordered" evidence="1">
    <location>
        <begin position="1"/>
        <end position="43"/>
    </location>
</feature>
<dbReference type="PANTHER" id="PTHR22708">
    <property type="entry name" value="LEUCINE-RICH REPEAT-CONTAINING PROTEIN 56"/>
    <property type="match status" value="1"/>
</dbReference>
<evidence type="ECO:0000313" key="3">
    <source>
        <dbReference type="EnsemblMetazoa" id="ASIC014807-PA"/>
    </source>
</evidence>
<dbReference type="InterPro" id="IPR001611">
    <property type="entry name" value="Leu-rich_rpt"/>
</dbReference>
<gene>
    <name evidence="2" type="ORF">ZHAS_00014807</name>
</gene>
<dbReference type="OrthoDB" id="433501at2759"/>
<feature type="compositionally biased region" description="Low complexity" evidence="1">
    <location>
        <begin position="14"/>
        <end position="27"/>
    </location>
</feature>
<proteinExistence type="predicted"/>
<dbReference type="PROSITE" id="PS51450">
    <property type="entry name" value="LRR"/>
    <property type="match status" value="1"/>
</dbReference>
<feature type="compositionally biased region" description="Low complexity" evidence="1">
    <location>
        <begin position="392"/>
        <end position="406"/>
    </location>
</feature>
<feature type="region of interest" description="Disordered" evidence="1">
    <location>
        <begin position="430"/>
        <end position="461"/>
    </location>
</feature>
<evidence type="ECO:0000256" key="1">
    <source>
        <dbReference type="SAM" id="MobiDB-lite"/>
    </source>
</evidence>
<dbReference type="SUPFAM" id="SSF52075">
    <property type="entry name" value="Outer arm dynein light chain 1"/>
    <property type="match status" value="1"/>
</dbReference>
<accession>A0A084W9A7</accession>
<dbReference type="Proteomes" id="UP000030765">
    <property type="component" value="Unassembled WGS sequence"/>
</dbReference>
<dbReference type="EMBL" id="KE525321">
    <property type="protein sequence ID" value="KFB46801.1"/>
    <property type="molecule type" value="Genomic_DNA"/>
</dbReference>
<dbReference type="OMA" id="PQRYFPI"/>
<dbReference type="InterPro" id="IPR040091">
    <property type="entry name" value="LRRC56"/>
</dbReference>
<dbReference type="VEuPathDB" id="VectorBase:ASIS005201"/>
<feature type="region of interest" description="Disordered" evidence="1">
    <location>
        <begin position="325"/>
        <end position="346"/>
    </location>
</feature>
<protein>
    <submittedName>
        <fullName evidence="2">AGAP011969-PA-like protein</fullName>
    </submittedName>
</protein>